<dbReference type="Proteomes" id="UP000285317">
    <property type="component" value="Chromosome"/>
</dbReference>
<protein>
    <recommendedName>
        <fullName evidence="3">MarR family transcriptional regulator</fullName>
    </recommendedName>
</protein>
<proteinExistence type="predicted"/>
<name>A0A3Q9UXW4_9MICO</name>
<evidence type="ECO:0000313" key="1">
    <source>
        <dbReference type="EMBL" id="AZZ51747.1"/>
    </source>
</evidence>
<organism evidence="1 2">
    <name type="scientific">Rathayibacter festucae DSM 15932</name>
    <dbReference type="NCBI Taxonomy" id="1328866"/>
    <lineage>
        <taxon>Bacteria</taxon>
        <taxon>Bacillati</taxon>
        <taxon>Actinomycetota</taxon>
        <taxon>Actinomycetes</taxon>
        <taxon>Micrococcales</taxon>
        <taxon>Microbacteriaceae</taxon>
        <taxon>Rathayibacter</taxon>
    </lineage>
</organism>
<evidence type="ECO:0000313" key="2">
    <source>
        <dbReference type="Proteomes" id="UP000285317"/>
    </source>
</evidence>
<gene>
    <name evidence="1" type="ORF">C1I64_06585</name>
</gene>
<dbReference type="EMBL" id="CP028137">
    <property type="protein sequence ID" value="AZZ51747.1"/>
    <property type="molecule type" value="Genomic_DNA"/>
</dbReference>
<evidence type="ECO:0008006" key="3">
    <source>
        <dbReference type="Google" id="ProtNLM"/>
    </source>
</evidence>
<dbReference type="AlphaFoldDB" id="A0A3Q9UXW4"/>
<accession>A0A3Q9UXW4</accession>
<reference evidence="1 2" key="1">
    <citation type="submission" date="2018-03" db="EMBL/GenBank/DDBJ databases">
        <title>Bacteriophage NCPPB3778 and a type I-E CRISPR drive the evolution of the US Biological Select Agent, Rathayibacter toxicus.</title>
        <authorList>
            <person name="Davis E.W.II."/>
            <person name="Tabima J.F."/>
            <person name="Weisberg A.J."/>
            <person name="Dantas Lopes L."/>
            <person name="Wiseman M.S."/>
            <person name="Wiseman M.S."/>
            <person name="Pupko T."/>
            <person name="Belcher M.S."/>
            <person name="Sechler A.J."/>
            <person name="Tancos M.A."/>
            <person name="Schroeder B.K."/>
            <person name="Murray T.D."/>
            <person name="Luster D.G."/>
            <person name="Schneider W.L."/>
            <person name="Rogers E."/>
            <person name="Andreote F.D."/>
            <person name="Grunwald N.J."/>
            <person name="Putnam M.L."/>
            <person name="Chang J.H."/>
        </authorList>
    </citation>
    <scope>NUCLEOTIDE SEQUENCE [LARGE SCALE GENOMIC DNA]</scope>
    <source>
        <strain evidence="1 2">DSM 15932</strain>
    </source>
</reference>
<dbReference type="KEGG" id="rfs:C1I64_06585"/>
<sequence>MAAFRPDAVPSTCRSCAAGRSLDALILIELARGVNCDESRLLSALAVRVDHRIGLVQLRSRLRELANRGLVLLEGHRRTMLLRIAQFSITRAGRDSLAAHARALDLLAEEIHVALLTRR</sequence>